<proteinExistence type="predicted"/>
<keyword evidence="3" id="KW-1133">Transmembrane helix</keyword>
<dbReference type="EMBL" id="FPAW01000048">
    <property type="protein sequence ID" value="SFU19922.1"/>
    <property type="molecule type" value="Genomic_DNA"/>
</dbReference>
<sequence>MRRILAFSLVALTWLSSPLPAQDDTEESGGFLVNLLQDNLSGENRYIKVTGLDGALSSRATIQKVTVSDDDGVWLTLSDAVLDWNRLALVRGRFSVNTLSAEEIVILRKPTPTETDDDLPAPEATPFQVPELPVAVEIGELRVEKVALGEALFAGGAELTLSGALSLADGTLDTTLAVSRLDRPSDELNLIAGFQNETSQISLDLKLAEAEGGMVTQLLDVPDRPSILLTAKGQGPVTDFTADIGLASADIERMAGQVRLLSVPTPGAEDAATGSIGFQANLAGDITPLLSQDYRSFFGTDLKLELDGRSDPDGRLAVDTLNLTSNALSLNGTLDIAGSGQIETLLLSGRIAPPEGTEVVLPMSGPRTSIGAAKISARLQAEIDDTWDFQLGVDKLSRPDMSLSRIDIRADGTLHQGETRQLDGKLDATLAGLAFADDALNQAIGSDLNLNGAFKAVDETAFQLSDFVATGTDYSANISAEIDGLNSGFRVEGRADVNASDLSRFSALAGQDLGGEVSATLAGIGSPLGGTFDFDLNAEALDLATGIAQIDGLIKGRTSLALLAARSETGLEIRAFRLDGTALTADATGAVRSGGTDLEFNARLDDVNRVVPQMNGPLTLKGDVSQTLTQISGTVRLDGPDNSFADVQGMLATDGDIDLTYDVTLNRTEQFLPQFPGTLMAKGTAKRSGPAWQIETDAQGPGGIIAEITGALDPSEDIALDLRLAEPAGGPVSTLLKIPERPSLLLTAKGQGPLVDFTADITLASDEVERLGGQIRLNRIAAPTAPTRAAPSIGFAADLAGDISPLLAAAYREFFGRDVQLALDGRTDPDGRVAIENFDLTARSMILNGALDLAGNGLVERAVVRGRIAQPTGDAVVLPLPGPPTTIGSAMISAQLGANQPDSWDLRLNIDDLASTQVNLARAEVDASGTLDQLENMHLTGTIAAALRGIGLSDPALDQAIGSQVRLNSDFQLIEQSTLKLAKTVLTGIDYSAKLDAEISGLDGDIRFDGQAEARAQNLARFSGLAGRPIGGSVRASAKGNGAATGETFDLVLNVQTDDLSSGIKQMDALVPGTTTLELSALRDRTGLEIRSFDLNGVALTADAAGALRKDDANFDFNARLDNVARVIPQAPGPLTIKGTVQQTGDGIDGQLRADGPTESFADLKGVMQPDGSLDLDFDATLARLERFLPDFPGAINAKGKASRDGETWQIDSRASGPGGLSTEIDGTVNQTTLNSDVTARGQLQLGIVNRFITPNSVKGAANFDLALKGQPALESLSGTISTTNTSVAIPAAVHTIKNLNANIALANGRADISVSGGLGAGGQVRITGPVTLAPPFDASILTEIQQLVVTDGSIYKTLLNGQLKYNGTATGTGAIAGNILIGETRINIAAVSGSLGAAPIPPIQHVGETGQVELTRARAGLIETASSSPGPDLALNVGISAPNKIFVTGRGLNAELGGSIQVRGTVANVQPAGQINLIRGRFDIAGRRLALSKGLVSLQGNLKPYMEFGVTSSTSDGTASLDIEGPLDAPKITITSDPTRPSGEALAMLVFGNQYSELSPLKIAQLAASAAQLSGAGGGTNSIREGLGVDDLDLSTDDDGNAQVGVGTYLADGVYTDVSVNTKGDTEVNLNLDVTDSLTLKGTVDSTGETGLGVFFERDY</sequence>
<evidence type="ECO:0000256" key="6">
    <source>
        <dbReference type="SAM" id="SignalP"/>
    </source>
</evidence>
<dbReference type="GO" id="GO:0009306">
    <property type="term" value="P:protein secretion"/>
    <property type="evidence" value="ECO:0007669"/>
    <property type="project" value="InterPro"/>
</dbReference>
<accession>A0A1I7E7P2</accession>
<dbReference type="PANTHER" id="PTHR36985:SF1">
    <property type="entry name" value="TRANSLOCATION AND ASSEMBLY MODULE SUBUNIT TAMB"/>
    <property type="match status" value="1"/>
</dbReference>
<comment type="subcellular location">
    <subcellularLocation>
        <location evidence="1">Membrane</location>
        <topology evidence="1">Single-pass membrane protein</topology>
    </subcellularLocation>
</comment>
<reference evidence="8 9" key="1">
    <citation type="submission" date="2016-10" db="EMBL/GenBank/DDBJ databases">
        <authorList>
            <person name="de Groot N.N."/>
        </authorList>
    </citation>
    <scope>NUCLEOTIDE SEQUENCE [LARGE SCALE GENOMIC DNA]</scope>
    <source>
        <strain evidence="8 9">CGMCC 1.10959</strain>
    </source>
</reference>
<keyword evidence="9" id="KW-1185">Reference proteome</keyword>
<evidence type="ECO:0000256" key="2">
    <source>
        <dbReference type="ARBA" id="ARBA00022692"/>
    </source>
</evidence>
<dbReference type="PANTHER" id="PTHR36985">
    <property type="entry name" value="TRANSLOCATION AND ASSEMBLY MODULE SUBUNIT TAMB"/>
    <property type="match status" value="1"/>
</dbReference>
<feature type="region of interest" description="Disordered" evidence="5">
    <location>
        <begin position="1199"/>
        <end position="1222"/>
    </location>
</feature>
<feature type="domain" description="Translocation and assembly module TamB C-terminal" evidence="7">
    <location>
        <begin position="1320"/>
        <end position="1661"/>
    </location>
</feature>
<protein>
    <submittedName>
        <fullName evidence="8">Autotransporter secretion inner membrane protein TamB</fullName>
    </submittedName>
</protein>
<dbReference type="eggNOG" id="COG2911">
    <property type="taxonomic scope" value="Bacteria"/>
</dbReference>
<keyword evidence="6" id="KW-0732">Signal</keyword>
<evidence type="ECO:0000313" key="9">
    <source>
        <dbReference type="Proteomes" id="UP000182466"/>
    </source>
</evidence>
<keyword evidence="4" id="KW-0472">Membrane</keyword>
<organism evidence="8 9">
    <name type="scientific">Sedimentitalea nanhaiensis</name>
    <dbReference type="NCBI Taxonomy" id="999627"/>
    <lineage>
        <taxon>Bacteria</taxon>
        <taxon>Pseudomonadati</taxon>
        <taxon>Pseudomonadota</taxon>
        <taxon>Alphaproteobacteria</taxon>
        <taxon>Rhodobacterales</taxon>
        <taxon>Paracoccaceae</taxon>
        <taxon>Sedimentitalea</taxon>
    </lineage>
</organism>
<gene>
    <name evidence="8" type="ORF">SAMN05216236_14824</name>
</gene>
<evidence type="ECO:0000256" key="3">
    <source>
        <dbReference type="ARBA" id="ARBA00022989"/>
    </source>
</evidence>
<feature type="chain" id="PRO_5010242523" evidence="6">
    <location>
        <begin position="22"/>
        <end position="1661"/>
    </location>
</feature>
<evidence type="ECO:0000313" key="8">
    <source>
        <dbReference type="EMBL" id="SFU19922.1"/>
    </source>
</evidence>
<dbReference type="Proteomes" id="UP000182466">
    <property type="component" value="Unassembled WGS sequence"/>
</dbReference>
<dbReference type="InterPro" id="IPR007452">
    <property type="entry name" value="TamB_C"/>
</dbReference>
<evidence type="ECO:0000259" key="7">
    <source>
        <dbReference type="Pfam" id="PF04357"/>
    </source>
</evidence>
<evidence type="ECO:0000256" key="5">
    <source>
        <dbReference type="SAM" id="MobiDB-lite"/>
    </source>
</evidence>
<dbReference type="STRING" id="999627.SAMN05216236_14824"/>
<evidence type="ECO:0000256" key="1">
    <source>
        <dbReference type="ARBA" id="ARBA00004167"/>
    </source>
</evidence>
<dbReference type="RefSeq" id="WP_051372366.1">
    <property type="nucleotide sequence ID" value="NZ_FPAW01000048.1"/>
</dbReference>
<dbReference type="OrthoDB" id="7784409at2"/>
<evidence type="ECO:0000256" key="4">
    <source>
        <dbReference type="ARBA" id="ARBA00023136"/>
    </source>
</evidence>
<name>A0A1I7E7P2_9RHOB</name>
<dbReference type="Pfam" id="PF04357">
    <property type="entry name" value="TamB"/>
    <property type="match status" value="1"/>
</dbReference>
<dbReference type="GO" id="GO:0005886">
    <property type="term" value="C:plasma membrane"/>
    <property type="evidence" value="ECO:0007669"/>
    <property type="project" value="InterPro"/>
</dbReference>
<keyword evidence="2" id="KW-0812">Transmembrane</keyword>
<feature type="signal peptide" evidence="6">
    <location>
        <begin position="1"/>
        <end position="21"/>
    </location>
</feature>